<dbReference type="GO" id="GO:0003700">
    <property type="term" value="F:DNA-binding transcription factor activity"/>
    <property type="evidence" value="ECO:0007669"/>
    <property type="project" value="InterPro"/>
</dbReference>
<dbReference type="CDD" id="cd08440">
    <property type="entry name" value="PBP2_LTTR_like_4"/>
    <property type="match status" value="1"/>
</dbReference>
<dbReference type="GO" id="GO:0003677">
    <property type="term" value="F:DNA binding"/>
    <property type="evidence" value="ECO:0007669"/>
    <property type="project" value="UniProtKB-KW"/>
</dbReference>
<name>A0A225MCR5_9BURK</name>
<keyword evidence="3" id="KW-0238">DNA-binding</keyword>
<dbReference type="Pfam" id="PF00126">
    <property type="entry name" value="HTH_1"/>
    <property type="match status" value="1"/>
</dbReference>
<keyword evidence="7" id="KW-1185">Reference proteome</keyword>
<dbReference type="SUPFAM" id="SSF53850">
    <property type="entry name" value="Periplasmic binding protein-like II"/>
    <property type="match status" value="1"/>
</dbReference>
<dbReference type="Gene3D" id="1.10.10.10">
    <property type="entry name" value="Winged helix-like DNA-binding domain superfamily/Winged helix DNA-binding domain"/>
    <property type="match status" value="1"/>
</dbReference>
<dbReference type="Proteomes" id="UP000214603">
    <property type="component" value="Unassembled WGS sequence"/>
</dbReference>
<dbReference type="PROSITE" id="PS50931">
    <property type="entry name" value="HTH_LYSR"/>
    <property type="match status" value="1"/>
</dbReference>
<evidence type="ECO:0000256" key="3">
    <source>
        <dbReference type="ARBA" id="ARBA00023125"/>
    </source>
</evidence>
<proteinExistence type="inferred from homology"/>
<comment type="caution">
    <text evidence="6">The sequence shown here is derived from an EMBL/GenBank/DDBJ whole genome shotgun (WGS) entry which is preliminary data.</text>
</comment>
<evidence type="ECO:0000256" key="2">
    <source>
        <dbReference type="ARBA" id="ARBA00023015"/>
    </source>
</evidence>
<dbReference type="InterPro" id="IPR005119">
    <property type="entry name" value="LysR_subst-bd"/>
</dbReference>
<evidence type="ECO:0000313" key="6">
    <source>
        <dbReference type="EMBL" id="OWT56749.1"/>
    </source>
</evidence>
<accession>A0A225MCR5</accession>
<dbReference type="PANTHER" id="PTHR30419">
    <property type="entry name" value="HTH-TYPE TRANSCRIPTIONAL REGULATOR YBHD"/>
    <property type="match status" value="1"/>
</dbReference>
<organism evidence="6 7">
    <name type="scientific">Candidimonas nitroreducens</name>
    <dbReference type="NCBI Taxonomy" id="683354"/>
    <lineage>
        <taxon>Bacteria</taxon>
        <taxon>Pseudomonadati</taxon>
        <taxon>Pseudomonadota</taxon>
        <taxon>Betaproteobacteria</taxon>
        <taxon>Burkholderiales</taxon>
        <taxon>Alcaligenaceae</taxon>
        <taxon>Candidimonas</taxon>
    </lineage>
</organism>
<dbReference type="FunFam" id="1.10.10.10:FF:000001">
    <property type="entry name" value="LysR family transcriptional regulator"/>
    <property type="match status" value="1"/>
</dbReference>
<evidence type="ECO:0000256" key="1">
    <source>
        <dbReference type="ARBA" id="ARBA00009437"/>
    </source>
</evidence>
<dbReference type="SUPFAM" id="SSF46785">
    <property type="entry name" value="Winged helix' DNA-binding domain"/>
    <property type="match status" value="1"/>
</dbReference>
<evidence type="ECO:0000259" key="5">
    <source>
        <dbReference type="PROSITE" id="PS50931"/>
    </source>
</evidence>
<keyword evidence="2" id="KW-0805">Transcription regulation</keyword>
<dbReference type="PRINTS" id="PR00039">
    <property type="entry name" value="HTHLYSR"/>
</dbReference>
<reference evidence="7" key="1">
    <citation type="submission" date="2017-06" db="EMBL/GenBank/DDBJ databases">
        <title>Herbaspirillum phytohormonus sp. nov., isolated from the root nodule of Robinia pseudoacacia in lead-zinc mine.</title>
        <authorList>
            <person name="Fan M."/>
            <person name="Lin Y."/>
        </authorList>
    </citation>
    <scope>NUCLEOTIDE SEQUENCE [LARGE SCALE GENOMIC DNA]</scope>
    <source>
        <strain evidence="7">SC-089</strain>
    </source>
</reference>
<keyword evidence="4" id="KW-0804">Transcription</keyword>
<gene>
    <name evidence="6" type="ORF">CEY11_17760</name>
</gene>
<evidence type="ECO:0000256" key="4">
    <source>
        <dbReference type="ARBA" id="ARBA00023163"/>
    </source>
</evidence>
<dbReference type="InterPro" id="IPR050950">
    <property type="entry name" value="HTH-type_LysR_regulators"/>
</dbReference>
<dbReference type="InterPro" id="IPR036390">
    <property type="entry name" value="WH_DNA-bd_sf"/>
</dbReference>
<dbReference type="Gene3D" id="3.40.190.290">
    <property type="match status" value="1"/>
</dbReference>
<dbReference type="Pfam" id="PF03466">
    <property type="entry name" value="LysR_substrate"/>
    <property type="match status" value="1"/>
</dbReference>
<dbReference type="GO" id="GO:0005829">
    <property type="term" value="C:cytosol"/>
    <property type="evidence" value="ECO:0007669"/>
    <property type="project" value="TreeGrafter"/>
</dbReference>
<dbReference type="AlphaFoldDB" id="A0A225MCR5"/>
<feature type="domain" description="HTH lysR-type" evidence="5">
    <location>
        <begin position="10"/>
        <end position="67"/>
    </location>
</feature>
<dbReference type="InterPro" id="IPR000847">
    <property type="entry name" value="LysR_HTH_N"/>
</dbReference>
<comment type="similarity">
    <text evidence="1">Belongs to the LysR transcriptional regulatory family.</text>
</comment>
<evidence type="ECO:0000313" key="7">
    <source>
        <dbReference type="Proteomes" id="UP000214603"/>
    </source>
</evidence>
<dbReference type="EMBL" id="NJIH01000010">
    <property type="protein sequence ID" value="OWT56749.1"/>
    <property type="molecule type" value="Genomic_DNA"/>
</dbReference>
<dbReference type="InterPro" id="IPR036388">
    <property type="entry name" value="WH-like_DNA-bd_sf"/>
</dbReference>
<dbReference type="PANTHER" id="PTHR30419:SF8">
    <property type="entry name" value="NITROGEN ASSIMILATION TRANSCRIPTIONAL ACTIVATOR-RELATED"/>
    <property type="match status" value="1"/>
</dbReference>
<protein>
    <submittedName>
        <fullName evidence="6">LysR family transcriptional regulator</fullName>
    </submittedName>
</protein>
<sequence length="304" mass="32329">MDQCAMKVNLTLQQLEAFATLATTRNFRAAAQALHVSQPALSRTIKLVEGVVGAQLFDRDTRHVSITPAGAELLPIALRILDDFNSAFSELSQFLEGRSGHITVAALPSVGIALLPNAIAAFRRQYPQVSFSLLEGPAEVLRGHVNEGRADFAIGVPSEPDAALRYLPLLDDPFVLLCHRDDPLAAQAYAPWSAFASRPFIASMPGSSIRPITDAVFLQKGMHIVPALEAPSIAANGALVAAGLGVSAVPRLALHLTKNEALAPVPLQRPAVSRSIGLVTRIGRSLSPASQTFMDALIESIRAL</sequence>